<feature type="domain" description="XPG-I" evidence="8">
    <location>
        <begin position="144"/>
        <end position="225"/>
    </location>
</feature>
<feature type="domain" description="XPG N-terminal" evidence="9">
    <location>
        <begin position="1"/>
        <end position="104"/>
    </location>
</feature>
<dbReference type="InterPro" id="IPR036279">
    <property type="entry name" value="5-3_exonuclease_C_sf"/>
</dbReference>
<evidence type="ECO:0000256" key="2">
    <source>
        <dbReference type="ARBA" id="ARBA00022722"/>
    </source>
</evidence>
<dbReference type="InterPro" id="IPR006085">
    <property type="entry name" value="XPG_DNA_repair_N"/>
</dbReference>
<gene>
    <name evidence="10" type="ORF">LCGC14_0417210</name>
</gene>
<dbReference type="Pfam" id="PF00752">
    <property type="entry name" value="XPG_N"/>
    <property type="match status" value="1"/>
</dbReference>
<organism evidence="10">
    <name type="scientific">marine sediment metagenome</name>
    <dbReference type="NCBI Taxonomy" id="412755"/>
    <lineage>
        <taxon>unclassified sequences</taxon>
        <taxon>metagenomes</taxon>
        <taxon>ecological metagenomes</taxon>
    </lineage>
</organism>
<dbReference type="GO" id="GO:0017108">
    <property type="term" value="F:5'-flap endonuclease activity"/>
    <property type="evidence" value="ECO:0007669"/>
    <property type="project" value="TreeGrafter"/>
</dbReference>
<sequence>MGVKLQEIINRKKIDYQNLAGKIIAIDAPNIIMSLFNFARKNPDGSYAGLILDRTQRPISHLYGLLYRTNFYYSKKMFPIFCFDGKVSELKKIITKDQLKDFLFTQRWYEEAMRDGKRSLARQIAISKEYLWHNIIKESKQLLGMLGVPYIESPASAESQCAYLVKQKVAHFSNSQDFDSLVFGCPFIIQNLSKSLRRKVRGRWSYNKIEPYKIDLQKNLKALEITIFQLVDMAILIGNDYFSGVKNIGPKKALGLIKKYNSLEYALHNTKDKYDFSDLTEDLIKKIRKLFLFPDVNTSHENFYWNLPNKPQILSLLCEEHHLNNERVRNNLEKLNTNYEKCKNYFIQNKKVPQSFQLTIDDLI</sequence>
<accession>A0A0F9VDY2</accession>
<evidence type="ECO:0000256" key="6">
    <source>
        <dbReference type="ARBA" id="ARBA00022842"/>
    </source>
</evidence>
<protein>
    <recommendedName>
        <fullName evidence="11">XPG-I domain-containing protein</fullName>
    </recommendedName>
</protein>
<evidence type="ECO:0000259" key="9">
    <source>
        <dbReference type="SMART" id="SM00485"/>
    </source>
</evidence>
<dbReference type="GO" id="GO:0046872">
    <property type="term" value="F:metal ion binding"/>
    <property type="evidence" value="ECO:0007669"/>
    <property type="project" value="UniProtKB-KW"/>
</dbReference>
<dbReference type="Gene3D" id="3.40.50.1010">
    <property type="entry name" value="5'-nuclease"/>
    <property type="match status" value="1"/>
</dbReference>
<keyword evidence="7" id="KW-0175">Coiled coil</keyword>
<dbReference type="SMART" id="SM00485">
    <property type="entry name" value="XPGN"/>
    <property type="match status" value="1"/>
</dbReference>
<evidence type="ECO:0000256" key="5">
    <source>
        <dbReference type="ARBA" id="ARBA00022801"/>
    </source>
</evidence>
<keyword evidence="4" id="KW-0255">Endonuclease</keyword>
<evidence type="ECO:0000256" key="7">
    <source>
        <dbReference type="SAM" id="Coils"/>
    </source>
</evidence>
<dbReference type="GO" id="GO:0003677">
    <property type="term" value="F:DNA binding"/>
    <property type="evidence" value="ECO:0007669"/>
    <property type="project" value="InterPro"/>
</dbReference>
<evidence type="ECO:0000313" key="10">
    <source>
        <dbReference type="EMBL" id="KKN71761.1"/>
    </source>
</evidence>
<keyword evidence="2" id="KW-0540">Nuclease</keyword>
<evidence type="ECO:0000259" key="8">
    <source>
        <dbReference type="SMART" id="SM00484"/>
    </source>
</evidence>
<keyword evidence="3" id="KW-0479">Metal-binding</keyword>
<evidence type="ECO:0008006" key="11">
    <source>
        <dbReference type="Google" id="ProtNLM"/>
    </source>
</evidence>
<name>A0A0F9VDY2_9ZZZZ</name>
<keyword evidence="6" id="KW-0460">Magnesium</keyword>
<comment type="caution">
    <text evidence="10">The sequence shown here is derived from an EMBL/GenBank/DDBJ whole genome shotgun (WGS) entry which is preliminary data.</text>
</comment>
<comment type="cofactor">
    <cofactor evidence="1">
        <name>Mg(2+)</name>
        <dbReference type="ChEBI" id="CHEBI:18420"/>
    </cofactor>
</comment>
<dbReference type="PANTHER" id="PTHR11081">
    <property type="entry name" value="FLAP ENDONUCLEASE FAMILY MEMBER"/>
    <property type="match status" value="1"/>
</dbReference>
<dbReference type="InterPro" id="IPR006086">
    <property type="entry name" value="XPG-I_dom"/>
</dbReference>
<dbReference type="PANTHER" id="PTHR11081:SF9">
    <property type="entry name" value="FLAP ENDONUCLEASE 1"/>
    <property type="match status" value="1"/>
</dbReference>
<evidence type="ECO:0000256" key="4">
    <source>
        <dbReference type="ARBA" id="ARBA00022759"/>
    </source>
</evidence>
<evidence type="ECO:0000256" key="1">
    <source>
        <dbReference type="ARBA" id="ARBA00001946"/>
    </source>
</evidence>
<dbReference type="InterPro" id="IPR006084">
    <property type="entry name" value="XPG/Rad2"/>
</dbReference>
<dbReference type="SMART" id="SM00279">
    <property type="entry name" value="HhH2"/>
    <property type="match status" value="1"/>
</dbReference>
<dbReference type="SUPFAM" id="SSF88723">
    <property type="entry name" value="PIN domain-like"/>
    <property type="match status" value="1"/>
</dbReference>
<dbReference type="EMBL" id="LAZR01000376">
    <property type="protein sequence ID" value="KKN71761.1"/>
    <property type="molecule type" value="Genomic_DNA"/>
</dbReference>
<dbReference type="PRINTS" id="PR00853">
    <property type="entry name" value="XPGRADSUPER"/>
</dbReference>
<dbReference type="SMART" id="SM00484">
    <property type="entry name" value="XPGI"/>
    <property type="match status" value="1"/>
</dbReference>
<dbReference type="Gene3D" id="1.10.150.20">
    <property type="entry name" value="5' to 3' exonuclease, C-terminal subdomain"/>
    <property type="match status" value="1"/>
</dbReference>
<proteinExistence type="predicted"/>
<keyword evidence="5" id="KW-0378">Hydrolase</keyword>
<dbReference type="InterPro" id="IPR008918">
    <property type="entry name" value="HhH2"/>
</dbReference>
<evidence type="ECO:0000256" key="3">
    <source>
        <dbReference type="ARBA" id="ARBA00022723"/>
    </source>
</evidence>
<dbReference type="Pfam" id="PF00867">
    <property type="entry name" value="XPG_I"/>
    <property type="match status" value="1"/>
</dbReference>
<dbReference type="AlphaFoldDB" id="A0A0F9VDY2"/>
<dbReference type="InterPro" id="IPR029060">
    <property type="entry name" value="PIN-like_dom_sf"/>
</dbReference>
<reference evidence="10" key="1">
    <citation type="journal article" date="2015" name="Nature">
        <title>Complex archaea that bridge the gap between prokaryotes and eukaryotes.</title>
        <authorList>
            <person name="Spang A."/>
            <person name="Saw J.H."/>
            <person name="Jorgensen S.L."/>
            <person name="Zaremba-Niedzwiedzka K."/>
            <person name="Martijn J."/>
            <person name="Lind A.E."/>
            <person name="van Eijk R."/>
            <person name="Schleper C."/>
            <person name="Guy L."/>
            <person name="Ettema T.J."/>
        </authorList>
    </citation>
    <scope>NUCLEOTIDE SEQUENCE</scope>
</reference>
<feature type="coiled-coil region" evidence="7">
    <location>
        <begin position="318"/>
        <end position="345"/>
    </location>
</feature>
<dbReference type="SUPFAM" id="SSF47807">
    <property type="entry name" value="5' to 3' exonuclease, C-terminal subdomain"/>
    <property type="match status" value="1"/>
</dbReference>